<gene>
    <name evidence="3" type="ORF">D8M03_14525</name>
</gene>
<dbReference type="EMBL" id="RBZN01000048">
    <property type="protein sequence ID" value="RKQ14183.1"/>
    <property type="molecule type" value="Genomic_DNA"/>
</dbReference>
<protein>
    <submittedName>
        <fullName evidence="3">ABC transporter substrate-binding protein</fullName>
    </submittedName>
</protein>
<reference evidence="3 4" key="1">
    <citation type="journal article" date="2016" name="Antonie Van Leeuwenhoek">
        <title>Lysinibacillus endophyticus sp. nov., an indole-3-acetic acid producing endophytic bacterium isolated from corn root (Zea mays cv. Xinken-5).</title>
        <authorList>
            <person name="Yu J."/>
            <person name="Guan X."/>
            <person name="Liu C."/>
            <person name="Xiang W."/>
            <person name="Yu Z."/>
            <person name="Liu X."/>
            <person name="Wang G."/>
        </authorList>
    </citation>
    <scope>NUCLEOTIDE SEQUENCE [LARGE SCALE GENOMIC DNA]</scope>
    <source>
        <strain evidence="3 4">DSM 100506</strain>
    </source>
</reference>
<dbReference type="RefSeq" id="WP_121215551.1">
    <property type="nucleotide sequence ID" value="NZ_JAMYWW010000001.1"/>
</dbReference>
<dbReference type="Gene3D" id="3.40.190.10">
    <property type="entry name" value="Periplasmic binding protein-like II"/>
    <property type="match status" value="2"/>
</dbReference>
<keyword evidence="4" id="KW-1185">Reference proteome</keyword>
<name>A0A494YVL6_9BACL</name>
<dbReference type="InterPro" id="IPR015168">
    <property type="entry name" value="SsuA/THI5"/>
</dbReference>
<feature type="chain" id="PRO_5038918143" evidence="1">
    <location>
        <begin position="20"/>
        <end position="337"/>
    </location>
</feature>
<dbReference type="Pfam" id="PF09084">
    <property type="entry name" value="NMT1"/>
    <property type="match status" value="1"/>
</dbReference>
<dbReference type="AlphaFoldDB" id="A0A494YVL6"/>
<proteinExistence type="predicted"/>
<dbReference type="PANTHER" id="PTHR30024">
    <property type="entry name" value="ALIPHATIC SULFONATES-BINDING PROTEIN-RELATED"/>
    <property type="match status" value="1"/>
</dbReference>
<dbReference type="Proteomes" id="UP000272238">
    <property type="component" value="Unassembled WGS sequence"/>
</dbReference>
<evidence type="ECO:0000313" key="3">
    <source>
        <dbReference type="EMBL" id="RKQ14183.1"/>
    </source>
</evidence>
<dbReference type="PROSITE" id="PS51257">
    <property type="entry name" value="PROKAR_LIPOPROTEIN"/>
    <property type="match status" value="1"/>
</dbReference>
<sequence length="337" mass="36740">MKKNWLFLLVLGAITAILAACSSDESASATGEKEQDKVLQYQSVPGSVYFPELAEALGYLGDIKLEKVSDMTGGPESIQLTATGEIDFGYAFNGAIIKSHAKGVKLQSVVGAYGSDNKTYGGYYVLEDSGIKTAKDFIGKKVAVNTLGAQAEFIIKQFLRDGGLTDEEIKQVELVVVPAASAEQVLRSGQADVVGLSGVGRDKALETGGIRLIFNDIDLFGEYTAGSYFFSDKYIEENPDTVKTFVEGVAKAIEWARTTPREEVIAKFEEIVSGREGNETTDNLKFWQSPGIGQEGGQIEEKEFQVWLDWLVNSGELEEGEVKVEDLFTNEFNPYAK</sequence>
<evidence type="ECO:0000313" key="4">
    <source>
        <dbReference type="Proteomes" id="UP000272238"/>
    </source>
</evidence>
<evidence type="ECO:0000256" key="1">
    <source>
        <dbReference type="SAM" id="SignalP"/>
    </source>
</evidence>
<feature type="domain" description="SsuA/THI5-like" evidence="2">
    <location>
        <begin position="72"/>
        <end position="262"/>
    </location>
</feature>
<comment type="caution">
    <text evidence="3">The sequence shown here is derived from an EMBL/GenBank/DDBJ whole genome shotgun (WGS) entry which is preliminary data.</text>
</comment>
<organism evidence="3 4">
    <name type="scientific">Ureibacillus endophyticus</name>
    <dbReference type="NCBI Taxonomy" id="1978490"/>
    <lineage>
        <taxon>Bacteria</taxon>
        <taxon>Bacillati</taxon>
        <taxon>Bacillota</taxon>
        <taxon>Bacilli</taxon>
        <taxon>Bacillales</taxon>
        <taxon>Caryophanaceae</taxon>
        <taxon>Ureibacillus</taxon>
    </lineage>
</organism>
<accession>A0A494YVL6</accession>
<keyword evidence="1" id="KW-0732">Signal</keyword>
<feature type="signal peptide" evidence="1">
    <location>
        <begin position="1"/>
        <end position="19"/>
    </location>
</feature>
<evidence type="ECO:0000259" key="2">
    <source>
        <dbReference type="Pfam" id="PF09084"/>
    </source>
</evidence>
<dbReference type="SUPFAM" id="SSF53850">
    <property type="entry name" value="Periplasmic binding protein-like II"/>
    <property type="match status" value="1"/>
</dbReference>
<dbReference type="OrthoDB" id="9815602at2"/>